<feature type="compositionally biased region" description="Polar residues" evidence="14">
    <location>
        <begin position="1"/>
        <end position="18"/>
    </location>
</feature>
<feature type="domain" description="Glycosyl transferase family 51" evidence="17">
    <location>
        <begin position="107"/>
        <end position="281"/>
    </location>
</feature>
<feature type="region of interest" description="Disordered" evidence="14">
    <location>
        <begin position="1"/>
        <end position="45"/>
    </location>
</feature>
<evidence type="ECO:0000259" key="17">
    <source>
        <dbReference type="Pfam" id="PF00912"/>
    </source>
</evidence>
<feature type="domain" description="Penicillin-binding protein transpeptidase" evidence="16">
    <location>
        <begin position="377"/>
        <end position="622"/>
    </location>
</feature>
<keyword evidence="15" id="KW-0812">Transmembrane</keyword>
<dbReference type="RefSeq" id="WP_014974529.1">
    <property type="nucleotide sequence ID" value="NZ_CP042374.1"/>
</dbReference>
<dbReference type="Pfam" id="PF00912">
    <property type="entry name" value="Transgly"/>
    <property type="match status" value="1"/>
</dbReference>
<dbReference type="GO" id="GO:0071555">
    <property type="term" value="P:cell wall organization"/>
    <property type="evidence" value="ECO:0007669"/>
    <property type="project" value="UniProtKB-KW"/>
</dbReference>
<dbReference type="GO" id="GO:0009002">
    <property type="term" value="F:serine-type D-Ala-D-Ala carboxypeptidase activity"/>
    <property type="evidence" value="ECO:0007669"/>
    <property type="project" value="UniProtKB-EC"/>
</dbReference>
<accession>A0AAE6IKR5</accession>
<evidence type="ECO:0000256" key="10">
    <source>
        <dbReference type="ARBA" id="ARBA00023268"/>
    </source>
</evidence>
<keyword evidence="6" id="KW-0808">Transferase</keyword>
<dbReference type="PANTHER" id="PTHR32282:SF29">
    <property type="entry name" value="PENICILLIN-BINDING PROTEIN 1A"/>
    <property type="match status" value="1"/>
</dbReference>
<feature type="region of interest" description="Disordered" evidence="14">
    <location>
        <begin position="703"/>
        <end position="729"/>
    </location>
</feature>
<keyword evidence="8" id="KW-0133">Cell shape</keyword>
<dbReference type="InterPro" id="IPR036950">
    <property type="entry name" value="PBP_transglycosylase"/>
</dbReference>
<keyword evidence="5" id="KW-0328">Glycosyltransferase</keyword>
<dbReference type="GO" id="GO:0008360">
    <property type="term" value="P:regulation of cell shape"/>
    <property type="evidence" value="ECO:0007669"/>
    <property type="project" value="UniProtKB-KW"/>
</dbReference>
<dbReference type="GO" id="GO:0008658">
    <property type="term" value="F:penicillin binding"/>
    <property type="evidence" value="ECO:0007669"/>
    <property type="project" value="InterPro"/>
</dbReference>
<dbReference type="Gene3D" id="3.40.710.10">
    <property type="entry name" value="DD-peptidase/beta-lactamase superfamily"/>
    <property type="match status" value="1"/>
</dbReference>
<dbReference type="InterPro" id="IPR001264">
    <property type="entry name" value="Glyco_trans_51"/>
</dbReference>
<dbReference type="Pfam" id="PF00905">
    <property type="entry name" value="Transpeptidase"/>
    <property type="match status" value="1"/>
</dbReference>
<feature type="transmembrane region" description="Helical" evidence="15">
    <location>
        <begin position="51"/>
        <end position="78"/>
    </location>
</feature>
<dbReference type="OMA" id="LERQYTK"/>
<dbReference type="SUPFAM" id="SSF53955">
    <property type="entry name" value="Lysozyme-like"/>
    <property type="match status" value="1"/>
</dbReference>
<keyword evidence="15" id="KW-1133">Transmembrane helix</keyword>
<evidence type="ECO:0000256" key="7">
    <source>
        <dbReference type="ARBA" id="ARBA00022801"/>
    </source>
</evidence>
<evidence type="ECO:0000259" key="16">
    <source>
        <dbReference type="Pfam" id="PF00905"/>
    </source>
</evidence>
<proteinExistence type="inferred from homology"/>
<evidence type="ECO:0000256" key="14">
    <source>
        <dbReference type="SAM" id="MobiDB-lite"/>
    </source>
</evidence>
<reference evidence="18 19" key="1">
    <citation type="submission" date="2019-06" db="EMBL/GenBank/DDBJ databases">
        <title>Genome analyses of bacteria isolated from kimchi.</title>
        <authorList>
            <person name="Lee S."/>
            <person name="Ahn S."/>
            <person name="Roh S."/>
        </authorList>
    </citation>
    <scope>NUCLEOTIDE SEQUENCE [LARGE SCALE GENOMIC DNA]</scope>
    <source>
        <strain evidence="18 19">CBA3620</strain>
    </source>
</reference>
<feature type="compositionally biased region" description="Polar residues" evidence="14">
    <location>
        <begin position="716"/>
        <end position="729"/>
    </location>
</feature>
<dbReference type="SUPFAM" id="SSF56601">
    <property type="entry name" value="beta-lactamase/transpeptidase-like"/>
    <property type="match status" value="1"/>
</dbReference>
<dbReference type="GO" id="GO:0008955">
    <property type="term" value="F:peptidoglycan glycosyltransferase activity"/>
    <property type="evidence" value="ECO:0007669"/>
    <property type="project" value="UniProtKB-EC"/>
</dbReference>
<keyword evidence="9" id="KW-0573">Peptidoglycan synthesis</keyword>
<evidence type="ECO:0000256" key="12">
    <source>
        <dbReference type="ARBA" id="ARBA00034000"/>
    </source>
</evidence>
<dbReference type="GeneID" id="61187650"/>
<dbReference type="AlphaFoldDB" id="A0AAE6IKR5"/>
<dbReference type="GO" id="GO:0009252">
    <property type="term" value="P:peptidoglycan biosynthetic process"/>
    <property type="evidence" value="ECO:0007669"/>
    <property type="project" value="UniProtKB-KW"/>
</dbReference>
<evidence type="ECO:0000256" key="6">
    <source>
        <dbReference type="ARBA" id="ARBA00022679"/>
    </source>
</evidence>
<keyword evidence="15" id="KW-0472">Membrane</keyword>
<evidence type="ECO:0000256" key="3">
    <source>
        <dbReference type="ARBA" id="ARBA00022645"/>
    </source>
</evidence>
<evidence type="ECO:0000313" key="18">
    <source>
        <dbReference type="EMBL" id="QEA34028.1"/>
    </source>
</evidence>
<evidence type="ECO:0000256" key="4">
    <source>
        <dbReference type="ARBA" id="ARBA00022670"/>
    </source>
</evidence>
<evidence type="ECO:0000256" key="5">
    <source>
        <dbReference type="ARBA" id="ARBA00022676"/>
    </source>
</evidence>
<evidence type="ECO:0000256" key="15">
    <source>
        <dbReference type="SAM" id="Phobius"/>
    </source>
</evidence>
<dbReference type="PANTHER" id="PTHR32282">
    <property type="entry name" value="BINDING PROTEIN TRANSPEPTIDASE, PUTATIVE-RELATED"/>
    <property type="match status" value="1"/>
</dbReference>
<dbReference type="EMBL" id="CP042374">
    <property type="protein sequence ID" value="QEA34028.1"/>
    <property type="molecule type" value="Genomic_DNA"/>
</dbReference>
<evidence type="ECO:0000256" key="1">
    <source>
        <dbReference type="ARBA" id="ARBA00007090"/>
    </source>
</evidence>
<dbReference type="Proteomes" id="UP000321332">
    <property type="component" value="Chromosome"/>
</dbReference>
<gene>
    <name evidence="18" type="ORF">FGL89_07785</name>
</gene>
<evidence type="ECO:0000256" key="11">
    <source>
        <dbReference type="ARBA" id="ARBA00023316"/>
    </source>
</evidence>
<evidence type="ECO:0000256" key="8">
    <source>
        <dbReference type="ARBA" id="ARBA00022960"/>
    </source>
</evidence>
<evidence type="ECO:0000256" key="13">
    <source>
        <dbReference type="ARBA" id="ARBA00049902"/>
    </source>
</evidence>
<dbReference type="InterPro" id="IPR001460">
    <property type="entry name" value="PCN-bd_Tpept"/>
</dbReference>
<keyword evidence="11" id="KW-0961">Cell wall biogenesis/degradation</keyword>
<dbReference type="GO" id="GO:0006508">
    <property type="term" value="P:proteolysis"/>
    <property type="evidence" value="ECO:0007669"/>
    <property type="project" value="UniProtKB-KW"/>
</dbReference>
<comment type="similarity">
    <text evidence="2">In the N-terminal section; belongs to the glycosyltransferase 51 family.</text>
</comment>
<dbReference type="Gene3D" id="1.10.3810.10">
    <property type="entry name" value="Biosynthetic peptidoglycan transglycosylase-like"/>
    <property type="match status" value="1"/>
</dbReference>
<comment type="catalytic activity">
    <reaction evidence="13">
        <text>[GlcNAc-(1-&gt;4)-Mur2Ac(oyl-L-Ala-gamma-D-Glu-L-Lys-D-Ala-D-Ala)](n)-di-trans,octa-cis-undecaprenyl diphosphate + beta-D-GlcNAc-(1-&gt;4)-Mur2Ac(oyl-L-Ala-gamma-D-Glu-L-Lys-D-Ala-D-Ala)-di-trans,octa-cis-undecaprenyl diphosphate = [GlcNAc-(1-&gt;4)-Mur2Ac(oyl-L-Ala-gamma-D-Glu-L-Lys-D-Ala-D-Ala)](n+1)-di-trans,octa-cis-undecaprenyl diphosphate + di-trans,octa-cis-undecaprenyl diphosphate + H(+)</text>
        <dbReference type="Rhea" id="RHEA:23708"/>
        <dbReference type="Rhea" id="RHEA-COMP:9602"/>
        <dbReference type="Rhea" id="RHEA-COMP:9603"/>
        <dbReference type="ChEBI" id="CHEBI:15378"/>
        <dbReference type="ChEBI" id="CHEBI:58405"/>
        <dbReference type="ChEBI" id="CHEBI:60033"/>
        <dbReference type="ChEBI" id="CHEBI:78435"/>
        <dbReference type="EC" id="2.4.99.28"/>
    </reaction>
</comment>
<keyword evidence="7" id="KW-0378">Hydrolase</keyword>
<sequence length="729" mass="79459">MANENQWSRVNRNSNTYDSYPATEPPKTPRPPKKNGNESGGPRKPKKKRHWFLMIFLWLLVLGIIAVMSGVALFITYANDAPNITESKLASENSSAILDDQGKNIWSLSTVERDYATTNEIPKMLKQSVVATEDRRFYKHNGVDPIRIMGAAVANFRGSSLGMQGGSTLTQQLVKLSVFSTSTADQTVERKAQEAWLAMRVEKNFTKDEILTFYMNKVYMGHGVSGMKTAATYFYGKPLKELALPQLALLAGMPQSPTNYDPYLKDNSAAKKRRDTVLQSMVKYGAITENQANQAIKVPVSDGLQDLTAKTQLANNNRKVVDGYVQSVLSEANSLGYDVTKSGLKIYTSMDSNLQQSLYDNANGNTVNFPAEDTQIGATMADPKTGRVVAQLGGRNLNILQGTNHAKLSNRSGGSSVKPLLDYGPAIEYLNWPTYRTVEDKKYTLPGMNSTISNWDGKYMNNITMRSALTQSRNTPALRTLEEVGGTNAAKFVNSLGIPTSEVPGGTAAIGIDVSTEQEAGAYGAISNGGTYYKPTYITKVVTPDGTTHNYSATGKRVIKSSTAFMLTDMMKGVIKPNATAAEAVIPGLHQAGKSGLVGYDPSAGQPDRAIMDSWFTGYTKSYVLSVWTGYDQPNEPGKYIPWTSQDLPSQFYQKVMSYAMQNKPNTDWEKPDTVTPKVRGNIVEYEVKDEKWSNGGLPLVNSIPQSGETPAEANISGSAAVGSTTGNN</sequence>
<comment type="similarity">
    <text evidence="1">In the C-terminal section; belongs to the transpeptidase family.</text>
</comment>
<protein>
    <submittedName>
        <fullName evidence="18">Penicillin-binding protein</fullName>
    </submittedName>
</protein>
<organism evidence="18 19">
    <name type="scientific">Leuconostoc carnosum</name>
    <dbReference type="NCBI Taxonomy" id="1252"/>
    <lineage>
        <taxon>Bacteria</taxon>
        <taxon>Bacillati</taxon>
        <taxon>Bacillota</taxon>
        <taxon>Bacilli</taxon>
        <taxon>Lactobacillales</taxon>
        <taxon>Lactobacillaceae</taxon>
        <taxon>Leuconostoc</taxon>
    </lineage>
</organism>
<comment type="catalytic activity">
    <reaction evidence="12">
        <text>Preferential cleavage: (Ac)2-L-Lys-D-Ala-|-D-Ala. Also transpeptidation of peptidyl-alanyl moieties that are N-acyl substituents of D-alanine.</text>
        <dbReference type="EC" id="3.4.16.4"/>
    </reaction>
</comment>
<dbReference type="InterPro" id="IPR050396">
    <property type="entry name" value="Glycosyltr_51/Transpeptidase"/>
</dbReference>
<keyword evidence="3" id="KW-0121">Carboxypeptidase</keyword>
<dbReference type="GO" id="GO:0030288">
    <property type="term" value="C:outer membrane-bounded periplasmic space"/>
    <property type="evidence" value="ECO:0007669"/>
    <property type="project" value="TreeGrafter"/>
</dbReference>
<name>A0AAE6IKR5_LEUCA</name>
<keyword evidence="4" id="KW-0645">Protease</keyword>
<keyword evidence="10" id="KW-0511">Multifunctional enzyme</keyword>
<dbReference type="FunFam" id="1.10.3810.10:FF:000001">
    <property type="entry name" value="Penicillin-binding protein 1A"/>
    <property type="match status" value="1"/>
</dbReference>
<dbReference type="InterPro" id="IPR012338">
    <property type="entry name" value="Beta-lactam/transpept-like"/>
</dbReference>
<evidence type="ECO:0000256" key="2">
    <source>
        <dbReference type="ARBA" id="ARBA00007739"/>
    </source>
</evidence>
<evidence type="ECO:0000313" key="19">
    <source>
        <dbReference type="Proteomes" id="UP000321332"/>
    </source>
</evidence>
<evidence type="ECO:0000256" key="9">
    <source>
        <dbReference type="ARBA" id="ARBA00022984"/>
    </source>
</evidence>
<dbReference type="InterPro" id="IPR023346">
    <property type="entry name" value="Lysozyme-like_dom_sf"/>
</dbReference>